<keyword evidence="6" id="KW-0645">Protease</keyword>
<evidence type="ECO:0000256" key="4">
    <source>
        <dbReference type="ARBA" id="ARBA00005988"/>
    </source>
</evidence>
<evidence type="ECO:0000259" key="15">
    <source>
        <dbReference type="PROSITE" id="PS52035"/>
    </source>
</evidence>
<evidence type="ECO:0000256" key="14">
    <source>
        <dbReference type="SAM" id="SignalP"/>
    </source>
</evidence>
<dbReference type="Pfam" id="PF00246">
    <property type="entry name" value="Peptidase_M14"/>
    <property type="match status" value="1"/>
</dbReference>
<accession>A0A084QY91</accession>
<gene>
    <name evidence="16" type="ORF">S40285_05425</name>
</gene>
<comment type="subcellular location">
    <subcellularLocation>
        <location evidence="3">Secreted</location>
    </subcellularLocation>
</comment>
<evidence type="ECO:0000256" key="8">
    <source>
        <dbReference type="ARBA" id="ARBA00022801"/>
    </source>
</evidence>
<dbReference type="InterPro" id="IPR000834">
    <property type="entry name" value="Peptidase_M14"/>
</dbReference>
<feature type="chain" id="PRO_5001779723" description="Carboxypeptidase M14B" evidence="14">
    <location>
        <begin position="20"/>
        <end position="549"/>
    </location>
</feature>
<evidence type="ECO:0000256" key="5">
    <source>
        <dbReference type="ARBA" id="ARBA00022525"/>
    </source>
</evidence>
<evidence type="ECO:0000256" key="2">
    <source>
        <dbReference type="ARBA" id="ARBA00003091"/>
    </source>
</evidence>
<keyword evidence="7 14" id="KW-0732">Signal</keyword>
<name>A0A084QY91_STAC4</name>
<feature type="signal peptide" evidence="14">
    <location>
        <begin position="1"/>
        <end position="19"/>
    </location>
</feature>
<dbReference type="HOGENOM" id="CLU_026103_1_0_1"/>
<dbReference type="InParanoid" id="A0A084QY91"/>
<evidence type="ECO:0000313" key="16">
    <source>
        <dbReference type="EMBL" id="KFA68926.1"/>
    </source>
</evidence>
<dbReference type="SUPFAM" id="SSF53187">
    <property type="entry name" value="Zn-dependent exopeptidases"/>
    <property type="match status" value="1"/>
</dbReference>
<comment type="cofactor">
    <cofactor evidence="1">
        <name>Zn(2+)</name>
        <dbReference type="ChEBI" id="CHEBI:29105"/>
    </cofactor>
</comment>
<dbReference type="AlphaFoldDB" id="A0A084QY91"/>
<keyword evidence="10" id="KW-0325">Glycoprotein</keyword>
<dbReference type="OrthoDB" id="3626597at2759"/>
<evidence type="ECO:0000256" key="1">
    <source>
        <dbReference type="ARBA" id="ARBA00001947"/>
    </source>
</evidence>
<evidence type="ECO:0000256" key="11">
    <source>
        <dbReference type="ARBA" id="ARBA00041263"/>
    </source>
</evidence>
<evidence type="ECO:0000256" key="13">
    <source>
        <dbReference type="PROSITE-ProRule" id="PRU01379"/>
    </source>
</evidence>
<sequence>MRFQSIVSVGLFQASLVKAQLAYADNQDVLSQDGPLVAANFPDVEGIELHSPAFTNPETVPEGFANATSGPTDLLTLDNFLRTLAARNEWLTYHNPSFRSEEGRSLPYVYLSTSNAPSGPSPVLGSFANTTRPSNKVRIWLQGGVHGNEPAGDQALLALLGHFDANATWAASILEHADLLVLPRYNPDGVAYFQRYLATSFDPNRDHTKLARQQTRDIKSLVMNFAPHVGVDCHEYTATRAYGANGQWFNAQDGQFSAMKNLLIHRDIRRLSETLFQDSMAAAMENLGLRWGPYVTGSLETDDIVLDETSSDAKIGDTSVALSQAVMFLTETRGIRLGDQHWQRRVATGFTLVKTLVETAAYNAREVYDTIEAARADFISNDDDIVVTDYPTATNITWQYINSANGSLVDVPVTFNNWTQNNANLTRARPEAYVFSRAWHDVADRLRAAGVVVDELYADFRGEVEALNITSAALAASKYEGIARTTVTTEALQRHVTIPAGGFWVSTRQKNAAHAFSVLEPENIDSYATFNVLPVNTGDLYQVYRVLRS</sequence>
<keyword evidence="8" id="KW-0378">Hydrolase</keyword>
<evidence type="ECO:0000256" key="9">
    <source>
        <dbReference type="ARBA" id="ARBA00023026"/>
    </source>
</evidence>
<proteinExistence type="inferred from homology"/>
<dbReference type="PANTHER" id="PTHR11705:SF83">
    <property type="entry name" value="INACTIVE METALLOCARBOXYPEPTIDASE ECM14"/>
    <property type="match status" value="1"/>
</dbReference>
<dbReference type="OMA" id="PEAYIFP"/>
<dbReference type="GO" id="GO:0006508">
    <property type="term" value="P:proteolysis"/>
    <property type="evidence" value="ECO:0007669"/>
    <property type="project" value="UniProtKB-KW"/>
</dbReference>
<dbReference type="GO" id="GO:0005576">
    <property type="term" value="C:extracellular region"/>
    <property type="evidence" value="ECO:0007669"/>
    <property type="project" value="UniProtKB-SubCell"/>
</dbReference>
<dbReference type="Gene3D" id="3.40.630.10">
    <property type="entry name" value="Zn peptidases"/>
    <property type="match status" value="1"/>
</dbReference>
<evidence type="ECO:0000256" key="6">
    <source>
        <dbReference type="ARBA" id="ARBA00022670"/>
    </source>
</evidence>
<organism evidence="16 17">
    <name type="scientific">Stachybotrys chlorohalonatus (strain IBT 40285)</name>
    <dbReference type="NCBI Taxonomy" id="1283841"/>
    <lineage>
        <taxon>Eukaryota</taxon>
        <taxon>Fungi</taxon>
        <taxon>Dikarya</taxon>
        <taxon>Ascomycota</taxon>
        <taxon>Pezizomycotina</taxon>
        <taxon>Sordariomycetes</taxon>
        <taxon>Hypocreomycetidae</taxon>
        <taxon>Hypocreales</taxon>
        <taxon>Stachybotryaceae</taxon>
        <taxon>Stachybotrys</taxon>
    </lineage>
</organism>
<comment type="function">
    <text evidence="2">Extracellular metalloprotease that contributes to pathogenicity.</text>
</comment>
<dbReference type="PROSITE" id="PS52035">
    <property type="entry name" value="PEPTIDASE_M14"/>
    <property type="match status" value="1"/>
</dbReference>
<evidence type="ECO:0000256" key="10">
    <source>
        <dbReference type="ARBA" id="ARBA00023180"/>
    </source>
</evidence>
<protein>
    <recommendedName>
        <fullName evidence="12">Carboxypeptidase M14B</fullName>
    </recommendedName>
    <alternativeName>
        <fullName evidence="11">Carboxypeptidase MCPB</fullName>
    </alternativeName>
</protein>
<evidence type="ECO:0000256" key="3">
    <source>
        <dbReference type="ARBA" id="ARBA00004613"/>
    </source>
</evidence>
<comment type="similarity">
    <text evidence="4 13">Belongs to the peptidase M14 family.</text>
</comment>
<feature type="active site" description="Proton donor/acceptor" evidence="13">
    <location>
        <position position="331"/>
    </location>
</feature>
<feature type="domain" description="Peptidase M14" evidence="15">
    <location>
        <begin position="70"/>
        <end position="360"/>
    </location>
</feature>
<dbReference type="GO" id="GO:0008270">
    <property type="term" value="F:zinc ion binding"/>
    <property type="evidence" value="ECO:0007669"/>
    <property type="project" value="InterPro"/>
</dbReference>
<dbReference type="Proteomes" id="UP000028524">
    <property type="component" value="Unassembled WGS sequence"/>
</dbReference>
<evidence type="ECO:0000256" key="12">
    <source>
        <dbReference type="ARBA" id="ARBA00042017"/>
    </source>
</evidence>
<reference evidence="16 17" key="1">
    <citation type="journal article" date="2014" name="BMC Genomics">
        <title>Comparative genome sequencing reveals chemotype-specific gene clusters in the toxigenic black mold Stachybotrys.</title>
        <authorList>
            <person name="Semeiks J."/>
            <person name="Borek D."/>
            <person name="Otwinowski Z."/>
            <person name="Grishin N.V."/>
        </authorList>
    </citation>
    <scope>NUCLEOTIDE SEQUENCE [LARGE SCALE GENOMIC DNA]</scope>
    <source>
        <strain evidence="16 17">IBT 40285</strain>
    </source>
</reference>
<keyword evidence="17" id="KW-1185">Reference proteome</keyword>
<evidence type="ECO:0000256" key="7">
    <source>
        <dbReference type="ARBA" id="ARBA00022729"/>
    </source>
</evidence>
<dbReference type="GO" id="GO:0004181">
    <property type="term" value="F:metallocarboxypeptidase activity"/>
    <property type="evidence" value="ECO:0007669"/>
    <property type="project" value="InterPro"/>
</dbReference>
<evidence type="ECO:0000313" key="17">
    <source>
        <dbReference type="Proteomes" id="UP000028524"/>
    </source>
</evidence>
<keyword evidence="9" id="KW-0843">Virulence</keyword>
<dbReference type="PANTHER" id="PTHR11705">
    <property type="entry name" value="PROTEASE FAMILY M14 CARBOXYPEPTIDASE A,B"/>
    <property type="match status" value="1"/>
</dbReference>
<dbReference type="EMBL" id="KL659661">
    <property type="protein sequence ID" value="KFA68926.1"/>
    <property type="molecule type" value="Genomic_DNA"/>
</dbReference>
<keyword evidence="5" id="KW-0964">Secreted</keyword>